<gene>
    <name evidence="1" type="ORF">Syun_018743</name>
</gene>
<dbReference type="EMBL" id="JBBNAF010000008">
    <property type="protein sequence ID" value="KAK9121126.1"/>
    <property type="molecule type" value="Genomic_DNA"/>
</dbReference>
<sequence length="177" mass="19876">MPGYRRGCALARALAQARANLGDTLADSLSTSKVMPWHEQGRTLARTRHTLERLRKRLNIYYKERCVLSRGRHGQRGKEDPRACFGHHAKGRPLDPWSDHPEPMGLDQAPASTRGAWAQPGTTDQSLSLREAWATSFEAWMDQVKAVLSVWVTTLVMTTDMTKARPRMSRIHGACAN</sequence>
<proteinExistence type="predicted"/>
<accession>A0AAP0IV59</accession>
<evidence type="ECO:0000313" key="1">
    <source>
        <dbReference type="EMBL" id="KAK9121126.1"/>
    </source>
</evidence>
<keyword evidence="2" id="KW-1185">Reference proteome</keyword>
<dbReference type="AlphaFoldDB" id="A0AAP0IV59"/>
<evidence type="ECO:0000313" key="2">
    <source>
        <dbReference type="Proteomes" id="UP001420932"/>
    </source>
</evidence>
<organism evidence="1 2">
    <name type="scientific">Stephania yunnanensis</name>
    <dbReference type="NCBI Taxonomy" id="152371"/>
    <lineage>
        <taxon>Eukaryota</taxon>
        <taxon>Viridiplantae</taxon>
        <taxon>Streptophyta</taxon>
        <taxon>Embryophyta</taxon>
        <taxon>Tracheophyta</taxon>
        <taxon>Spermatophyta</taxon>
        <taxon>Magnoliopsida</taxon>
        <taxon>Ranunculales</taxon>
        <taxon>Menispermaceae</taxon>
        <taxon>Menispermoideae</taxon>
        <taxon>Cissampelideae</taxon>
        <taxon>Stephania</taxon>
    </lineage>
</organism>
<reference evidence="1 2" key="1">
    <citation type="submission" date="2024-01" db="EMBL/GenBank/DDBJ databases">
        <title>Genome assemblies of Stephania.</title>
        <authorList>
            <person name="Yang L."/>
        </authorList>
    </citation>
    <scope>NUCLEOTIDE SEQUENCE [LARGE SCALE GENOMIC DNA]</scope>
    <source>
        <strain evidence="1">YNDBR</strain>
        <tissue evidence="1">Leaf</tissue>
    </source>
</reference>
<name>A0AAP0IV59_9MAGN</name>
<comment type="caution">
    <text evidence="1">The sequence shown here is derived from an EMBL/GenBank/DDBJ whole genome shotgun (WGS) entry which is preliminary data.</text>
</comment>
<protein>
    <submittedName>
        <fullName evidence="1">Uncharacterized protein</fullName>
    </submittedName>
</protein>
<dbReference type="Proteomes" id="UP001420932">
    <property type="component" value="Unassembled WGS sequence"/>
</dbReference>